<name>A0A7X1B1B2_9BACT</name>
<dbReference type="PANTHER" id="PTHR12631:SF10">
    <property type="entry name" value="BETA-XYLOSIDASE-LIKE PROTEIN-RELATED"/>
    <property type="match status" value="1"/>
</dbReference>
<dbReference type="RefSeq" id="WP_185693321.1">
    <property type="nucleotide sequence ID" value="NZ_JACHVA010000101.1"/>
</dbReference>
<evidence type="ECO:0000313" key="6">
    <source>
        <dbReference type="Proteomes" id="UP000525652"/>
    </source>
</evidence>
<evidence type="ECO:0000313" key="5">
    <source>
        <dbReference type="EMBL" id="MBC2602655.1"/>
    </source>
</evidence>
<dbReference type="GO" id="GO:0004553">
    <property type="term" value="F:hydrolase activity, hydrolyzing O-glycosyl compounds"/>
    <property type="evidence" value="ECO:0007669"/>
    <property type="project" value="TreeGrafter"/>
</dbReference>
<evidence type="ECO:0000259" key="4">
    <source>
        <dbReference type="Pfam" id="PF01229"/>
    </source>
</evidence>
<keyword evidence="2" id="KW-0378">Hydrolase</keyword>
<protein>
    <submittedName>
        <fullName evidence="5">Beta-galactosidase</fullName>
    </submittedName>
</protein>
<dbReference type="PANTHER" id="PTHR12631">
    <property type="entry name" value="ALPHA-L-IDURONIDASE"/>
    <property type="match status" value="1"/>
</dbReference>
<dbReference type="Pfam" id="PF01229">
    <property type="entry name" value="Glyco_hydro_39"/>
    <property type="match status" value="1"/>
</dbReference>
<dbReference type="Proteomes" id="UP000525652">
    <property type="component" value="Unassembled WGS sequence"/>
</dbReference>
<accession>A0A7X1B1B2</accession>
<keyword evidence="3" id="KW-0326">Glycosidase</keyword>
<dbReference type="InterPro" id="IPR017853">
    <property type="entry name" value="GH"/>
</dbReference>
<organism evidence="5 6">
    <name type="scientific">Puniceicoccus vermicola</name>
    <dbReference type="NCBI Taxonomy" id="388746"/>
    <lineage>
        <taxon>Bacteria</taxon>
        <taxon>Pseudomonadati</taxon>
        <taxon>Verrucomicrobiota</taxon>
        <taxon>Opitutia</taxon>
        <taxon>Puniceicoccales</taxon>
        <taxon>Puniceicoccaceae</taxon>
        <taxon>Puniceicoccus</taxon>
    </lineage>
</organism>
<dbReference type="SUPFAM" id="SSF51445">
    <property type="entry name" value="(Trans)glycosidases"/>
    <property type="match status" value="1"/>
</dbReference>
<dbReference type="InterPro" id="IPR049166">
    <property type="entry name" value="GH39_cat"/>
</dbReference>
<dbReference type="InterPro" id="IPR051923">
    <property type="entry name" value="Glycosyl_Hydrolase_39"/>
</dbReference>
<evidence type="ECO:0000256" key="3">
    <source>
        <dbReference type="ARBA" id="ARBA00023295"/>
    </source>
</evidence>
<comment type="caution">
    <text evidence="5">The sequence shown here is derived from an EMBL/GenBank/DDBJ whole genome shotgun (WGS) entry which is preliminary data.</text>
</comment>
<dbReference type="AlphaFoldDB" id="A0A7X1B1B2"/>
<evidence type="ECO:0000256" key="1">
    <source>
        <dbReference type="ARBA" id="ARBA00008875"/>
    </source>
</evidence>
<dbReference type="EMBL" id="JACHVA010000101">
    <property type="protein sequence ID" value="MBC2602655.1"/>
    <property type="molecule type" value="Genomic_DNA"/>
</dbReference>
<gene>
    <name evidence="5" type="ORF">H5P30_12805</name>
</gene>
<sequence length="483" mass="55000">MTTTASPTYFGLKKLGRVKPKKSTEITSSRLGVGFETLDRDMWEPHQAWPVLSELGVKWARVQTGWTKTEKEVGVYDFAWLDEVVDTLIEKGVTPWLSLSYGNQLYTEGAGDTGVGYPPIETEAEREAWQNYVAAVVEHFKDRIDHYEVWNEPDLTSFWKRGPKAADYVDLVRLSAEPLRKIQPEAKLIGGAIAWGMTPWSIKFLEDCMKAGMGDLIDIVTYHGYKSVPERHSTQEFPAFQHICKKYNPDLVYWQGESGFQSYVPPKAVGVGALSKMKFSEDIQARMLLRRFLLELHNDTKMCSYFHMADFAHYASFKETFHYGLVRLEDGSPKPAYYALQTLATLLADPMEPALGRTSSHISVMEDAEDPRNTKIATWQANFVCGDIPVLAWWIPESVEVDPEILEMELTYWIEDGLKLDDPVLIEPITQKVYEVSCSWDKRTCAETWMDPDPEAEGVRVFKDLPICNSPLLLTDRALIELI</sequence>
<feature type="domain" description="Glycosyl hydrolases family 39 N-terminal catalytic" evidence="4">
    <location>
        <begin position="74"/>
        <end position="380"/>
    </location>
</feature>
<proteinExistence type="inferred from homology"/>
<dbReference type="Gene3D" id="3.20.20.80">
    <property type="entry name" value="Glycosidases"/>
    <property type="match status" value="1"/>
</dbReference>
<reference evidence="5 6" key="1">
    <citation type="submission" date="2020-07" db="EMBL/GenBank/DDBJ databases">
        <authorList>
            <person name="Feng X."/>
        </authorList>
    </citation>
    <scope>NUCLEOTIDE SEQUENCE [LARGE SCALE GENOMIC DNA]</scope>
    <source>
        <strain evidence="5 6">JCM14086</strain>
    </source>
</reference>
<comment type="similarity">
    <text evidence="1">Belongs to the glycosyl hydrolase 39 family.</text>
</comment>
<evidence type="ECO:0000256" key="2">
    <source>
        <dbReference type="ARBA" id="ARBA00022801"/>
    </source>
</evidence>
<keyword evidence="6" id="KW-1185">Reference proteome</keyword>